<evidence type="ECO:0000313" key="2">
    <source>
        <dbReference type="Proteomes" id="UP001632038"/>
    </source>
</evidence>
<proteinExistence type="predicted"/>
<reference evidence="2" key="1">
    <citation type="journal article" date="2024" name="IScience">
        <title>Strigolactones Initiate the Formation of Haustorium-like Structures in Castilleja.</title>
        <authorList>
            <person name="Buerger M."/>
            <person name="Peterson D."/>
            <person name="Chory J."/>
        </authorList>
    </citation>
    <scope>NUCLEOTIDE SEQUENCE [LARGE SCALE GENOMIC DNA]</scope>
</reference>
<dbReference type="Proteomes" id="UP001632038">
    <property type="component" value="Unassembled WGS sequence"/>
</dbReference>
<sequence length="252" mass="29037">MGAYDTYDIWNSDRLRRHVHLSARPHRPLKYLGYIIVVDDERARFAGVRPGSQSIASRVRGRSSSRGRFSGRGHSLNCDPGEFLTLLLKRMPLSSPVWNLENSPALFCPPDHLINNNHVREYPPRCFSSVRAGQPGNNRDECRRLFATLDTPEDIEELGGLRPEERLVKMYHHIGEVLDSTSSFSLRPSFHATLDEQKKQLQLSILESREGLDESYDEAVHVRDDLLSWKSREETFQRERGHHKPEAENLVR</sequence>
<accession>A0ABD3CD63</accession>
<keyword evidence="2" id="KW-1185">Reference proteome</keyword>
<name>A0ABD3CD63_9LAMI</name>
<organism evidence="1 2">
    <name type="scientific">Castilleja foliolosa</name>
    <dbReference type="NCBI Taxonomy" id="1961234"/>
    <lineage>
        <taxon>Eukaryota</taxon>
        <taxon>Viridiplantae</taxon>
        <taxon>Streptophyta</taxon>
        <taxon>Embryophyta</taxon>
        <taxon>Tracheophyta</taxon>
        <taxon>Spermatophyta</taxon>
        <taxon>Magnoliopsida</taxon>
        <taxon>eudicotyledons</taxon>
        <taxon>Gunneridae</taxon>
        <taxon>Pentapetalae</taxon>
        <taxon>asterids</taxon>
        <taxon>lamiids</taxon>
        <taxon>Lamiales</taxon>
        <taxon>Orobanchaceae</taxon>
        <taxon>Pedicularideae</taxon>
        <taxon>Castillejinae</taxon>
        <taxon>Castilleja</taxon>
    </lineage>
</organism>
<gene>
    <name evidence="1" type="ORF">CASFOL_028622</name>
</gene>
<protein>
    <submittedName>
        <fullName evidence="1">Uncharacterized protein</fullName>
    </submittedName>
</protein>
<evidence type="ECO:0000313" key="1">
    <source>
        <dbReference type="EMBL" id="KAL3627259.1"/>
    </source>
</evidence>
<dbReference type="AlphaFoldDB" id="A0ABD3CD63"/>
<dbReference type="EMBL" id="JAVIJP010000039">
    <property type="protein sequence ID" value="KAL3627259.1"/>
    <property type="molecule type" value="Genomic_DNA"/>
</dbReference>
<comment type="caution">
    <text evidence="1">The sequence shown here is derived from an EMBL/GenBank/DDBJ whole genome shotgun (WGS) entry which is preliminary data.</text>
</comment>